<dbReference type="Proteomes" id="UP000238137">
    <property type="component" value="Unassembled WGS sequence"/>
</dbReference>
<dbReference type="PANTHER" id="PTHR30408:SF12">
    <property type="entry name" value="TYPE I RESTRICTION ENZYME MJAVIII SPECIFICITY SUBUNIT"/>
    <property type="match status" value="1"/>
</dbReference>
<keyword evidence="2" id="KW-0680">Restriction system</keyword>
<protein>
    <submittedName>
        <fullName evidence="5">Restriction endonuclease subunit S</fullName>
    </submittedName>
</protein>
<evidence type="ECO:0000313" key="5">
    <source>
        <dbReference type="EMBL" id="RNF33970.1"/>
    </source>
</evidence>
<dbReference type="PANTHER" id="PTHR30408">
    <property type="entry name" value="TYPE-1 RESTRICTION ENZYME ECOKI SPECIFICITY PROTEIN"/>
    <property type="match status" value="1"/>
</dbReference>
<keyword evidence="5" id="KW-0540">Nuclease</keyword>
<feature type="domain" description="Type I restriction modification DNA specificity" evidence="4">
    <location>
        <begin position="6"/>
        <end position="178"/>
    </location>
</feature>
<dbReference type="InterPro" id="IPR044946">
    <property type="entry name" value="Restrct_endonuc_typeI_TRD_sf"/>
</dbReference>
<dbReference type="EMBL" id="PXNQ02000008">
    <property type="protein sequence ID" value="RNF33970.1"/>
    <property type="molecule type" value="Genomic_DNA"/>
</dbReference>
<keyword evidence="6" id="KW-1185">Reference proteome</keyword>
<evidence type="ECO:0000256" key="3">
    <source>
        <dbReference type="ARBA" id="ARBA00023125"/>
    </source>
</evidence>
<keyword evidence="3" id="KW-0238">DNA-binding</keyword>
<dbReference type="GO" id="GO:0004519">
    <property type="term" value="F:endonuclease activity"/>
    <property type="evidence" value="ECO:0007669"/>
    <property type="project" value="UniProtKB-KW"/>
</dbReference>
<dbReference type="GO" id="GO:0009307">
    <property type="term" value="P:DNA restriction-modification system"/>
    <property type="evidence" value="ECO:0007669"/>
    <property type="project" value="UniProtKB-KW"/>
</dbReference>
<dbReference type="CDD" id="cd17279">
    <property type="entry name" value="RMtype1_S_BmuCF2ORF3362P_TRD1-CR1_like"/>
    <property type="match status" value="1"/>
</dbReference>
<accession>A0A422QVJ3</accession>
<organism evidence="5 6">
    <name type="scientific">Paracoccus methylarcula</name>
    <dbReference type="NCBI Taxonomy" id="72022"/>
    <lineage>
        <taxon>Bacteria</taxon>
        <taxon>Pseudomonadati</taxon>
        <taxon>Pseudomonadota</taxon>
        <taxon>Alphaproteobacteria</taxon>
        <taxon>Rhodobacterales</taxon>
        <taxon>Paracoccaceae</taxon>
        <taxon>Paracoccus</taxon>
    </lineage>
</organism>
<proteinExistence type="inferred from homology"/>
<comment type="similarity">
    <text evidence="1">Belongs to the type-I restriction system S methylase family.</text>
</comment>
<gene>
    <name evidence="5" type="ORF">A7A09_013775</name>
</gene>
<evidence type="ECO:0000313" key="6">
    <source>
        <dbReference type="Proteomes" id="UP000238137"/>
    </source>
</evidence>
<evidence type="ECO:0000259" key="4">
    <source>
        <dbReference type="Pfam" id="PF01420"/>
    </source>
</evidence>
<dbReference type="CDD" id="cd16961">
    <property type="entry name" value="RMtype1_S_TRD-CR_like"/>
    <property type="match status" value="1"/>
</dbReference>
<name>A0A422QVJ3_9RHOB</name>
<dbReference type="AlphaFoldDB" id="A0A422QVJ3"/>
<sequence length="429" mass="47772">MSFTEVPIGAAFDVFNGATPASGEPAYWDGDIPWVGPADLGKLSIRYIAGGGRSITQEGFSSCGTQMVPAGTIILSIRAPIGHMAIASQPMCFNQGCRGLVPRSMVRTDFAYWSLLSRKPQLEAAGQGTTFIELGRDKLRAERIPLPDLATQKAIADFLDREIARIDQLIEKKKRLVELLGKKQKAFATETATGANHPGRSITGLGQLPLAPSHWRVCRVATVFKESFEMGGEDLPVLSVSINWGISDRELDDEDRHRIVTYIQDRSAYKRVRVGDLVYNMMRAWQGAFGVAKVDGLVSPAYVVARPTEKIHAPYFEHLLRTPMWIEEFRRASKGIADFRQRLYWEHFRQVRIILPPFEEQVHIADQIAVNAAAVKEVLAPIATSIDRLREFRSALITAAVTGRIDVATWSKQGQTDRQLDEIEEAMQP</sequence>
<dbReference type="RefSeq" id="WP_106691936.1">
    <property type="nucleotide sequence ID" value="NZ_PXNQ02000008.1"/>
</dbReference>
<dbReference type="GO" id="GO:0003677">
    <property type="term" value="F:DNA binding"/>
    <property type="evidence" value="ECO:0007669"/>
    <property type="project" value="UniProtKB-KW"/>
</dbReference>
<dbReference type="Pfam" id="PF01420">
    <property type="entry name" value="Methylase_S"/>
    <property type="match status" value="1"/>
</dbReference>
<reference evidence="5" key="1">
    <citation type="submission" date="2018-05" db="EMBL/GenBank/DDBJ databases">
        <title>Reclassification of Methylarcula marina and Methylarcula terricola as Paracoccus methylarcula sp.nov., comb.nov. and Paracoccus terricola comb.nov.</title>
        <authorList>
            <person name="Shmareva M.N."/>
            <person name="Doronina N.V."/>
            <person name="Vasilenko O.V."/>
            <person name="Tarlachkov S.V."/>
            <person name="Trotsenko Y.A."/>
        </authorList>
    </citation>
    <scope>NUCLEOTIDE SEQUENCE [LARGE SCALE GENOMIC DNA]</scope>
    <source>
        <strain evidence="5">VKM B-2159</strain>
    </source>
</reference>
<comment type="caution">
    <text evidence="5">The sequence shown here is derived from an EMBL/GenBank/DDBJ whole genome shotgun (WGS) entry which is preliminary data.</text>
</comment>
<dbReference type="InterPro" id="IPR052021">
    <property type="entry name" value="Type-I_RS_S_subunit"/>
</dbReference>
<evidence type="ECO:0000256" key="1">
    <source>
        <dbReference type="ARBA" id="ARBA00010923"/>
    </source>
</evidence>
<evidence type="ECO:0000256" key="2">
    <source>
        <dbReference type="ARBA" id="ARBA00022747"/>
    </source>
</evidence>
<keyword evidence="5" id="KW-0378">Hydrolase</keyword>
<dbReference type="OrthoDB" id="512700at2"/>
<dbReference type="Gene3D" id="3.90.220.20">
    <property type="entry name" value="DNA methylase specificity domains"/>
    <property type="match status" value="2"/>
</dbReference>
<dbReference type="InterPro" id="IPR000055">
    <property type="entry name" value="Restrct_endonuc_typeI_TRD"/>
</dbReference>
<keyword evidence="5" id="KW-0255">Endonuclease</keyword>
<dbReference type="SUPFAM" id="SSF116734">
    <property type="entry name" value="DNA methylase specificity domain"/>
    <property type="match status" value="2"/>
</dbReference>